<dbReference type="GO" id="GO:0005886">
    <property type="term" value="C:plasma membrane"/>
    <property type="evidence" value="ECO:0007669"/>
    <property type="project" value="UniProtKB-SubCell"/>
</dbReference>
<protein>
    <submittedName>
        <fullName evidence="8">Unannotated protein</fullName>
    </submittedName>
</protein>
<dbReference type="SUPFAM" id="SSF103473">
    <property type="entry name" value="MFS general substrate transporter"/>
    <property type="match status" value="1"/>
</dbReference>
<feature type="region of interest" description="Disordered" evidence="6">
    <location>
        <begin position="1"/>
        <end position="31"/>
    </location>
</feature>
<feature type="transmembrane region" description="Helical" evidence="7">
    <location>
        <begin position="168"/>
        <end position="189"/>
    </location>
</feature>
<gene>
    <name evidence="8" type="ORF">UFOPK2624_01581</name>
    <name evidence="9" type="ORF">UFOPK3927_01265</name>
    <name evidence="10" type="ORF">UFOPK4371_00271</name>
</gene>
<evidence type="ECO:0000256" key="1">
    <source>
        <dbReference type="ARBA" id="ARBA00004651"/>
    </source>
</evidence>
<dbReference type="EMBL" id="CAFBRD010000008">
    <property type="protein sequence ID" value="CAB5074153.1"/>
    <property type="molecule type" value="Genomic_DNA"/>
</dbReference>
<comment type="subcellular location">
    <subcellularLocation>
        <location evidence="1">Cell membrane</location>
        <topology evidence="1">Multi-pass membrane protein</topology>
    </subcellularLocation>
</comment>
<keyword evidence="4 7" id="KW-1133">Transmembrane helix</keyword>
<dbReference type="InterPro" id="IPR011701">
    <property type="entry name" value="MFS"/>
</dbReference>
<organism evidence="8">
    <name type="scientific">freshwater metagenome</name>
    <dbReference type="NCBI Taxonomy" id="449393"/>
    <lineage>
        <taxon>unclassified sequences</taxon>
        <taxon>metagenomes</taxon>
        <taxon>ecological metagenomes</taxon>
    </lineage>
</organism>
<dbReference type="EMBL" id="CAEZXY010000093">
    <property type="protein sequence ID" value="CAB4719212.1"/>
    <property type="molecule type" value="Genomic_DNA"/>
</dbReference>
<evidence type="ECO:0000256" key="3">
    <source>
        <dbReference type="ARBA" id="ARBA00022692"/>
    </source>
</evidence>
<evidence type="ECO:0000313" key="9">
    <source>
        <dbReference type="EMBL" id="CAB4990389.1"/>
    </source>
</evidence>
<name>A0A6J6R7R0_9ZZZZ</name>
<evidence type="ECO:0000256" key="6">
    <source>
        <dbReference type="SAM" id="MobiDB-lite"/>
    </source>
</evidence>
<accession>A0A6J6R7R0</accession>
<dbReference type="CDD" id="cd06173">
    <property type="entry name" value="MFS_MefA_like"/>
    <property type="match status" value="1"/>
</dbReference>
<feature type="transmembrane region" description="Helical" evidence="7">
    <location>
        <begin position="43"/>
        <end position="62"/>
    </location>
</feature>
<sequence>MGIVTPESTSPHGKRPRGPQPTSRDPRRPWAPSPFTRLARAHAASVSGDALFAIGLAGSVFFSLDFTKARSHVALYLLLTIAPFAIAAPVIGPAIDRIKGGRRWIIVGSMLMRAVLAFFVVRHMNTILFYPEAFGMLVMQKIYSISKSAVIPSTVHSDEELVQANSQLTTLSSIAVVIAAIPGGILYAIGGGRATVALGAIVFAVGTILALQLPPTTVAAEPAGEAEREELRSAGITHASVAMSLIRGMVGFLSFMLAFDFKKAGAPLWQLGLVAATAQLGFFVGSLIVPRLRRVITEERILVGSLIVTSIAGLITAFIGGLGGAALLSMMLGVTSCSAKQAFDSIVQRDAPDANRGRSFAKFETRFQLIWVIGALIPIIIPIPAALGFGLIAISASIAVAFYLVGLRNVRAGRVPVARKGVLRRPIEIDDRHPSAQPDDDDATRVVDRGFAGPETPPAWGPPLDFISPDGSDIAVASHDAARRWMRRPAPIAPSLPAEPSLPATPGSALALPSDLTTFDFPLSGATPNIGPAVEPQPVSDDLGETVTNQRGGYLFGPEAWEEPEFPDEPPPIP</sequence>
<dbReference type="Pfam" id="PF07690">
    <property type="entry name" value="MFS_1"/>
    <property type="match status" value="1"/>
</dbReference>
<dbReference type="PANTHER" id="PTHR23513">
    <property type="entry name" value="INTEGRAL MEMBRANE EFFLUX PROTEIN-RELATED"/>
    <property type="match status" value="1"/>
</dbReference>
<dbReference type="Gene3D" id="1.20.1250.20">
    <property type="entry name" value="MFS general substrate transporter like domains"/>
    <property type="match status" value="1"/>
</dbReference>
<feature type="compositionally biased region" description="Polar residues" evidence="6">
    <location>
        <begin position="1"/>
        <end position="11"/>
    </location>
</feature>
<dbReference type="AlphaFoldDB" id="A0A6J6R7R0"/>
<evidence type="ECO:0000256" key="5">
    <source>
        <dbReference type="ARBA" id="ARBA00023136"/>
    </source>
</evidence>
<keyword evidence="5 7" id="KW-0472">Membrane</keyword>
<feature type="transmembrane region" description="Helical" evidence="7">
    <location>
        <begin position="271"/>
        <end position="289"/>
    </location>
</feature>
<feature type="transmembrane region" description="Helical" evidence="7">
    <location>
        <begin position="104"/>
        <end position="121"/>
    </location>
</feature>
<evidence type="ECO:0000256" key="7">
    <source>
        <dbReference type="SAM" id="Phobius"/>
    </source>
</evidence>
<evidence type="ECO:0000313" key="8">
    <source>
        <dbReference type="EMBL" id="CAB4719212.1"/>
    </source>
</evidence>
<reference evidence="8" key="1">
    <citation type="submission" date="2020-05" db="EMBL/GenBank/DDBJ databases">
        <authorList>
            <person name="Chiriac C."/>
            <person name="Salcher M."/>
            <person name="Ghai R."/>
            <person name="Kavagutti S V."/>
        </authorList>
    </citation>
    <scope>NUCLEOTIDE SEQUENCE</scope>
</reference>
<proteinExistence type="predicted"/>
<keyword evidence="3 7" id="KW-0812">Transmembrane</keyword>
<feature type="transmembrane region" description="Helical" evidence="7">
    <location>
        <begin position="391"/>
        <end position="410"/>
    </location>
</feature>
<dbReference type="InterPro" id="IPR036259">
    <property type="entry name" value="MFS_trans_sf"/>
</dbReference>
<dbReference type="GO" id="GO:0022857">
    <property type="term" value="F:transmembrane transporter activity"/>
    <property type="evidence" value="ECO:0007669"/>
    <property type="project" value="InterPro"/>
</dbReference>
<evidence type="ECO:0000256" key="4">
    <source>
        <dbReference type="ARBA" id="ARBA00022989"/>
    </source>
</evidence>
<feature type="region of interest" description="Disordered" evidence="6">
    <location>
        <begin position="522"/>
        <end position="574"/>
    </location>
</feature>
<feature type="transmembrane region" description="Helical" evidence="7">
    <location>
        <begin position="301"/>
        <end position="328"/>
    </location>
</feature>
<feature type="transmembrane region" description="Helical" evidence="7">
    <location>
        <begin position="74"/>
        <end position="92"/>
    </location>
</feature>
<evidence type="ECO:0000256" key="2">
    <source>
        <dbReference type="ARBA" id="ARBA00022475"/>
    </source>
</evidence>
<keyword evidence="2" id="KW-1003">Cell membrane</keyword>
<dbReference type="EMBL" id="CAFBOK010000151">
    <property type="protein sequence ID" value="CAB4990389.1"/>
    <property type="molecule type" value="Genomic_DNA"/>
</dbReference>
<evidence type="ECO:0000313" key="10">
    <source>
        <dbReference type="EMBL" id="CAB5074153.1"/>
    </source>
</evidence>
<dbReference type="PANTHER" id="PTHR23513:SF18">
    <property type="entry name" value="INTEGRAL MEMBRANE PROTEIN"/>
    <property type="match status" value="1"/>
</dbReference>
<feature type="transmembrane region" description="Helical" evidence="7">
    <location>
        <begin position="196"/>
        <end position="215"/>
    </location>
</feature>